<evidence type="ECO:0000313" key="2">
    <source>
        <dbReference type="Proteomes" id="UP000030653"/>
    </source>
</evidence>
<dbReference type="GeneID" id="63683175"/>
<accession>M5GEN4</accession>
<proteinExistence type="predicted"/>
<protein>
    <recommendedName>
        <fullName evidence="3">Replication factor A C-terminal domain-containing protein</fullName>
    </recommendedName>
</protein>
<dbReference type="EMBL" id="JH795859">
    <property type="protein sequence ID" value="EJU03423.1"/>
    <property type="molecule type" value="Genomic_DNA"/>
</dbReference>
<name>M5GEN4_DACPD</name>
<evidence type="ECO:0008006" key="3">
    <source>
        <dbReference type="Google" id="ProtNLM"/>
    </source>
</evidence>
<dbReference type="RefSeq" id="XP_040630317.1">
    <property type="nucleotide sequence ID" value="XM_040768113.1"/>
</dbReference>
<dbReference type="Gene3D" id="2.40.50.140">
    <property type="entry name" value="Nucleic acid-binding proteins"/>
    <property type="match status" value="1"/>
</dbReference>
<dbReference type="AlphaFoldDB" id="M5GEN4"/>
<evidence type="ECO:0000313" key="1">
    <source>
        <dbReference type="EMBL" id="EJU03423.1"/>
    </source>
</evidence>
<dbReference type="InterPro" id="IPR012340">
    <property type="entry name" value="NA-bd_OB-fold"/>
</dbReference>
<gene>
    <name evidence="1" type="ORF">DACRYDRAFT_105585</name>
</gene>
<keyword evidence="2" id="KW-1185">Reference proteome</keyword>
<dbReference type="STRING" id="1858805.M5GEN4"/>
<sequence>MVFGSPENFSTILQIVASERLGAKEPADWMQVHMFSDRDWTFRTTAGLKIGLSWNVGTLKLYDVIKVTTYRQWVPRGSNKSYIVVQDYAKMGSAGTLLKKPSMDVTPDVNHGALGSQAHWAQAAPGQYHPPEQEHVRASKRWLDVRDVLFAIDVRVWEVKEEKQATDGKWKRSRVLAILLDLTAEILIIAFGAQTFRIHIQIECTHVQEAAEGFRQVPHKFQLILEEHAVIMEIHDPSIPRIFLTFRCLNTIERLRVYEIIDVLAVVVCVGRVMKGGPAKTGRVEQGLQVTYTSHRDVWLVDNSKVAIRLCMFDLFQNIFKQAENKVIGIKSVVVDMLDRPCLKTQKGCTQFVFQDGNPGYERLMEWYKDADPKEWRTITGSFSADGFPKSDITIPNETIMIKVAQDAKLGLTSKKTFKVITKVLVKNYKDYLYKGCLYEDCNKKTPTQKIGNVFVCPMCDTPCIAPGIK</sequence>
<organism evidence="1 2">
    <name type="scientific">Dacryopinax primogenitus (strain DJM 731)</name>
    <name type="common">Brown rot fungus</name>
    <dbReference type="NCBI Taxonomy" id="1858805"/>
    <lineage>
        <taxon>Eukaryota</taxon>
        <taxon>Fungi</taxon>
        <taxon>Dikarya</taxon>
        <taxon>Basidiomycota</taxon>
        <taxon>Agaricomycotina</taxon>
        <taxon>Dacrymycetes</taxon>
        <taxon>Dacrymycetales</taxon>
        <taxon>Dacrymycetaceae</taxon>
        <taxon>Dacryopinax</taxon>
    </lineage>
</organism>
<reference evidence="1 2" key="1">
    <citation type="journal article" date="2012" name="Science">
        <title>The Paleozoic origin of enzymatic lignin decomposition reconstructed from 31 fungal genomes.</title>
        <authorList>
            <person name="Floudas D."/>
            <person name="Binder M."/>
            <person name="Riley R."/>
            <person name="Barry K."/>
            <person name="Blanchette R.A."/>
            <person name="Henrissat B."/>
            <person name="Martinez A.T."/>
            <person name="Otillar R."/>
            <person name="Spatafora J.W."/>
            <person name="Yadav J.S."/>
            <person name="Aerts A."/>
            <person name="Benoit I."/>
            <person name="Boyd A."/>
            <person name="Carlson A."/>
            <person name="Copeland A."/>
            <person name="Coutinho P.M."/>
            <person name="de Vries R.P."/>
            <person name="Ferreira P."/>
            <person name="Findley K."/>
            <person name="Foster B."/>
            <person name="Gaskell J."/>
            <person name="Glotzer D."/>
            <person name="Gorecki P."/>
            <person name="Heitman J."/>
            <person name="Hesse C."/>
            <person name="Hori C."/>
            <person name="Igarashi K."/>
            <person name="Jurgens J.A."/>
            <person name="Kallen N."/>
            <person name="Kersten P."/>
            <person name="Kohler A."/>
            <person name="Kuees U."/>
            <person name="Kumar T.K.A."/>
            <person name="Kuo A."/>
            <person name="LaButti K."/>
            <person name="Larrondo L.F."/>
            <person name="Lindquist E."/>
            <person name="Ling A."/>
            <person name="Lombard V."/>
            <person name="Lucas S."/>
            <person name="Lundell T."/>
            <person name="Martin R."/>
            <person name="McLaughlin D.J."/>
            <person name="Morgenstern I."/>
            <person name="Morin E."/>
            <person name="Murat C."/>
            <person name="Nagy L.G."/>
            <person name="Nolan M."/>
            <person name="Ohm R.A."/>
            <person name="Patyshakuliyeva A."/>
            <person name="Rokas A."/>
            <person name="Ruiz-Duenas F.J."/>
            <person name="Sabat G."/>
            <person name="Salamov A."/>
            <person name="Samejima M."/>
            <person name="Schmutz J."/>
            <person name="Slot J.C."/>
            <person name="St John F."/>
            <person name="Stenlid J."/>
            <person name="Sun H."/>
            <person name="Sun S."/>
            <person name="Syed K."/>
            <person name="Tsang A."/>
            <person name="Wiebenga A."/>
            <person name="Young D."/>
            <person name="Pisabarro A."/>
            <person name="Eastwood D.C."/>
            <person name="Martin F."/>
            <person name="Cullen D."/>
            <person name="Grigoriev I.V."/>
            <person name="Hibbett D.S."/>
        </authorList>
    </citation>
    <scope>NUCLEOTIDE SEQUENCE [LARGE SCALE GENOMIC DNA]</scope>
    <source>
        <strain evidence="1 2">DJM-731 SS1</strain>
    </source>
</reference>
<dbReference type="Proteomes" id="UP000030653">
    <property type="component" value="Unassembled WGS sequence"/>
</dbReference>
<dbReference type="OrthoDB" id="10045553at2759"/>
<dbReference type="HOGENOM" id="CLU_581419_0_0_1"/>